<organism evidence="1 2">
    <name type="scientific">Phenylobacterium montanum</name>
    <dbReference type="NCBI Taxonomy" id="2823693"/>
    <lineage>
        <taxon>Bacteria</taxon>
        <taxon>Pseudomonadati</taxon>
        <taxon>Pseudomonadota</taxon>
        <taxon>Alphaproteobacteria</taxon>
        <taxon>Caulobacterales</taxon>
        <taxon>Caulobacteraceae</taxon>
        <taxon>Phenylobacterium</taxon>
    </lineage>
</organism>
<dbReference type="AlphaFoldDB" id="A0A975FV70"/>
<accession>A0A975FV70</accession>
<gene>
    <name evidence="1" type="ORF">KCG34_12870</name>
</gene>
<reference evidence="1" key="1">
    <citation type="submission" date="2021-04" db="EMBL/GenBank/DDBJ databases">
        <title>The complete genome sequence of Caulobacter sp. S6.</title>
        <authorList>
            <person name="Tang Y."/>
            <person name="Ouyang W."/>
            <person name="Liu Q."/>
            <person name="Huang B."/>
            <person name="Guo Z."/>
            <person name="Lei P."/>
        </authorList>
    </citation>
    <scope>NUCLEOTIDE SEQUENCE</scope>
    <source>
        <strain evidence="1">S6</strain>
    </source>
</reference>
<evidence type="ECO:0000313" key="1">
    <source>
        <dbReference type="EMBL" id="QUD86000.1"/>
    </source>
</evidence>
<protein>
    <submittedName>
        <fullName evidence="1">SapC family protein</fullName>
    </submittedName>
</protein>
<keyword evidence="2" id="KW-1185">Reference proteome</keyword>
<dbReference type="EMBL" id="CP073078">
    <property type="protein sequence ID" value="QUD86000.1"/>
    <property type="molecule type" value="Genomic_DNA"/>
</dbReference>
<dbReference type="KEGG" id="caul:KCG34_12870"/>
<dbReference type="Pfam" id="PF07277">
    <property type="entry name" value="SapC"/>
    <property type="match status" value="1"/>
</dbReference>
<sequence>MSDPTQTPLSGAVLMYNQPEPLDAEKHARLGMKRMAAPFSFAAKQHFVPLHVGEFGPAGVSYPIIFAGDAYAPLAVMGLQEGENLYVDAQGGFRAGCYVPAFIRRYPFVGARDDQMQRTVICIDRSADLWTEENPDVMLFENGQPTEFTKSCIDFCGQFDQDRARTDNFVELLKSLDLFETKQTTFTPRDPNTGAAGQPVLVAEYYAVSEAKLNALPAEKIVELRDNGALQQIYAHLMSLLGWDRIIAESMLRGNVAAAPVAGNA</sequence>
<dbReference type="InterPro" id="IPR010836">
    <property type="entry name" value="SapC"/>
</dbReference>
<dbReference type="Proteomes" id="UP000676409">
    <property type="component" value="Chromosome"/>
</dbReference>
<name>A0A975FV70_9CAUL</name>
<proteinExistence type="predicted"/>
<dbReference type="RefSeq" id="WP_211936052.1">
    <property type="nucleotide sequence ID" value="NZ_CP073078.1"/>
</dbReference>
<evidence type="ECO:0000313" key="2">
    <source>
        <dbReference type="Proteomes" id="UP000676409"/>
    </source>
</evidence>